<name>A0A372JCB9_9ACTN</name>
<dbReference type="InterPro" id="IPR006748">
    <property type="entry name" value="NH2Glyco/OHUrea_AB-resist_kin"/>
</dbReference>
<keyword evidence="2" id="KW-1185">Reference proteome</keyword>
<dbReference type="OrthoDB" id="3638028at2"/>
<dbReference type="Proteomes" id="UP000261811">
    <property type="component" value="Unassembled WGS sequence"/>
</dbReference>
<proteinExistence type="predicted"/>
<dbReference type="Pfam" id="PF04655">
    <property type="entry name" value="APH_6_hur"/>
    <property type="match status" value="1"/>
</dbReference>
<dbReference type="InterPro" id="IPR011009">
    <property type="entry name" value="Kinase-like_dom_sf"/>
</dbReference>
<evidence type="ECO:0000313" key="2">
    <source>
        <dbReference type="Proteomes" id="UP000261811"/>
    </source>
</evidence>
<dbReference type="GO" id="GO:0019748">
    <property type="term" value="P:secondary metabolic process"/>
    <property type="evidence" value="ECO:0007669"/>
    <property type="project" value="InterPro"/>
</dbReference>
<sequence length="307" mass="33224">MITGTLARNVVEVWGEDGERWLRELPGLLASVARAWDLAVDEPYELSYHYVTRVTCADGTPAVLKLGLPHAESLAGEVPALHAFDGRGAVRVLRADLARGALLLERAVPGTRLRDLVPGRDEEATSALAGVMRRLHVPPPDGCPLPDAIAQVAAFDDYAARLGENGPLPLDFVVRAGGLMRELCADAPGRVVLHGDLHHDNVLGGTREPWLAIDPHGLVGDPAYDTGAFLYDPEPDDRDEALTALVPARVEQVADELGVPLDRVVAWGFVKAVMSDVWTAEDWNPGDTWSPLSRAYDVARLLRPRLS</sequence>
<dbReference type="RefSeq" id="WP_117360745.1">
    <property type="nucleotide sequence ID" value="NZ_QURH01000939.1"/>
</dbReference>
<dbReference type="AlphaFoldDB" id="A0A372JCB9"/>
<reference evidence="1 2" key="1">
    <citation type="submission" date="2018-08" db="EMBL/GenBank/DDBJ databases">
        <title>Actinomadura jelena sp. nov., a novel Actinomycete isolated from soil in Chad.</title>
        <authorList>
            <person name="Shi L."/>
        </authorList>
    </citation>
    <scope>NUCLEOTIDE SEQUENCE [LARGE SCALE GENOMIC DNA]</scope>
    <source>
        <strain evidence="1 2">NEAU-G17</strain>
    </source>
</reference>
<gene>
    <name evidence="1" type="ORF">DZF91_31710</name>
</gene>
<dbReference type="SUPFAM" id="SSF56112">
    <property type="entry name" value="Protein kinase-like (PK-like)"/>
    <property type="match status" value="1"/>
</dbReference>
<evidence type="ECO:0000313" key="1">
    <source>
        <dbReference type="EMBL" id="RFU37663.1"/>
    </source>
</evidence>
<dbReference type="Gene3D" id="3.90.1200.10">
    <property type="match status" value="1"/>
</dbReference>
<dbReference type="EMBL" id="QURH01000939">
    <property type="protein sequence ID" value="RFU37663.1"/>
    <property type="molecule type" value="Genomic_DNA"/>
</dbReference>
<protein>
    <submittedName>
        <fullName evidence="1">Aminoglycoside resistance protein</fullName>
    </submittedName>
</protein>
<organism evidence="1 2">
    <name type="scientific">Actinomadura logoneensis</name>
    <dbReference type="NCBI Taxonomy" id="2293572"/>
    <lineage>
        <taxon>Bacteria</taxon>
        <taxon>Bacillati</taxon>
        <taxon>Actinomycetota</taxon>
        <taxon>Actinomycetes</taxon>
        <taxon>Streptosporangiales</taxon>
        <taxon>Thermomonosporaceae</taxon>
        <taxon>Actinomadura</taxon>
    </lineage>
</organism>
<accession>A0A372JCB9</accession>
<comment type="caution">
    <text evidence="1">The sequence shown here is derived from an EMBL/GenBank/DDBJ whole genome shotgun (WGS) entry which is preliminary data.</text>
</comment>
<dbReference type="GO" id="GO:0016773">
    <property type="term" value="F:phosphotransferase activity, alcohol group as acceptor"/>
    <property type="evidence" value="ECO:0007669"/>
    <property type="project" value="InterPro"/>
</dbReference>